<organism evidence="2 3">
    <name type="scientific">Hymenobacter aquaticus</name>
    <dbReference type="NCBI Taxonomy" id="1867101"/>
    <lineage>
        <taxon>Bacteria</taxon>
        <taxon>Pseudomonadati</taxon>
        <taxon>Bacteroidota</taxon>
        <taxon>Cytophagia</taxon>
        <taxon>Cytophagales</taxon>
        <taxon>Hymenobacteraceae</taxon>
        <taxon>Hymenobacter</taxon>
    </lineage>
</organism>
<dbReference type="AlphaFoldDB" id="A0A4Z0Q846"/>
<keyword evidence="1" id="KW-0732">Signal</keyword>
<feature type="signal peptide" evidence="1">
    <location>
        <begin position="1"/>
        <end position="27"/>
    </location>
</feature>
<dbReference type="RefSeq" id="WP_135462451.1">
    <property type="nucleotide sequence ID" value="NZ_SRLC01000001.1"/>
</dbReference>
<feature type="chain" id="PRO_5021489465" description="DUF3108 domain-containing protein" evidence="1">
    <location>
        <begin position="28"/>
        <end position="246"/>
    </location>
</feature>
<sequence length="246" mass="27851">MPVTLPWVLRRALWAVLLLFGGLAAQAQHHSPAPASTDRPGTHGMLVFGTTRVFASHLPMFHGPHHYQVVLELTLSDSAKAVYQASWQQFPGETVYTLEPEQFVLPEMVRQPRPFRATLYRGHFERGGTPIARQITVRIKQVLYFEQLNPKARPKPAVLLVGQGFEQFLLHRIAGRPDFDQVVQLREQARVGLRAWTEPLLQLFYTKAAKQPLQAGQDLLLRPAAGGEVSARRVTRSLYLEHDDLR</sequence>
<evidence type="ECO:0000256" key="1">
    <source>
        <dbReference type="SAM" id="SignalP"/>
    </source>
</evidence>
<dbReference type="Proteomes" id="UP000297549">
    <property type="component" value="Unassembled WGS sequence"/>
</dbReference>
<proteinExistence type="predicted"/>
<comment type="caution">
    <text evidence="2">The sequence shown here is derived from an EMBL/GenBank/DDBJ whole genome shotgun (WGS) entry which is preliminary data.</text>
</comment>
<evidence type="ECO:0008006" key="4">
    <source>
        <dbReference type="Google" id="ProtNLM"/>
    </source>
</evidence>
<dbReference type="EMBL" id="SRLC01000001">
    <property type="protein sequence ID" value="TGE24872.1"/>
    <property type="molecule type" value="Genomic_DNA"/>
</dbReference>
<evidence type="ECO:0000313" key="3">
    <source>
        <dbReference type="Proteomes" id="UP000297549"/>
    </source>
</evidence>
<accession>A0A4Z0Q846</accession>
<name>A0A4Z0Q846_9BACT</name>
<gene>
    <name evidence="2" type="ORF">E5K00_06640</name>
</gene>
<evidence type="ECO:0000313" key="2">
    <source>
        <dbReference type="EMBL" id="TGE24872.1"/>
    </source>
</evidence>
<dbReference type="OrthoDB" id="5770735at2"/>
<keyword evidence="3" id="KW-1185">Reference proteome</keyword>
<protein>
    <recommendedName>
        <fullName evidence="4">DUF3108 domain-containing protein</fullName>
    </recommendedName>
</protein>
<reference evidence="2 3" key="1">
    <citation type="submission" date="2019-04" db="EMBL/GenBank/DDBJ databases">
        <authorList>
            <person name="Feng G."/>
            <person name="Zhang J."/>
            <person name="Zhu H."/>
        </authorList>
    </citation>
    <scope>NUCLEOTIDE SEQUENCE [LARGE SCALE GENOMIC DNA]</scope>
    <source>
        <strain evidence="2 3">JCM 31653</strain>
    </source>
</reference>